<accession>A0A653AD55</accession>
<reference evidence="1" key="1">
    <citation type="submission" date="2018-07" db="EMBL/GenBank/DDBJ databases">
        <authorList>
            <consortium name="Genoscope - CEA"/>
            <person name="William W."/>
        </authorList>
    </citation>
    <scope>NUCLEOTIDE SEQUENCE</scope>
    <source>
        <strain evidence="1">IK1</strain>
    </source>
</reference>
<dbReference type="AlphaFoldDB" id="A0A653AD55"/>
<organism evidence="1">
    <name type="scientific">Uncultured Desulfatiglans sp</name>
    <dbReference type="NCBI Taxonomy" id="1748965"/>
    <lineage>
        <taxon>Bacteria</taxon>
        <taxon>Pseudomonadati</taxon>
        <taxon>Thermodesulfobacteriota</taxon>
        <taxon>Desulfobacteria</taxon>
        <taxon>Desulfatiglandales</taxon>
        <taxon>Desulfatiglandaceae</taxon>
        <taxon>Desulfatiglans</taxon>
        <taxon>environmental samples</taxon>
    </lineage>
</organism>
<dbReference type="EMBL" id="UPXX01000030">
    <property type="protein sequence ID" value="VBB45991.1"/>
    <property type="molecule type" value="Genomic_DNA"/>
</dbReference>
<name>A0A653AD55_UNCDX</name>
<evidence type="ECO:0000313" key="1">
    <source>
        <dbReference type="EMBL" id="VBB45991.1"/>
    </source>
</evidence>
<gene>
    <name evidence="1" type="ORF">TRIP_B360084</name>
</gene>
<protein>
    <submittedName>
        <fullName evidence="1">Uncharacterized protein</fullName>
    </submittedName>
</protein>
<sequence length="83" mass="9419">MHKGLWWLRQGVMALAALFFLLFGVYVLIAAYHLNDPFSFVMTFFASNLMILISLALLAGFVFQMFKVFKKSENGDRPDGPVV</sequence>
<proteinExistence type="predicted"/>